<reference evidence="2 3" key="1">
    <citation type="submission" date="2019-06" db="EMBL/GenBank/DDBJ databases">
        <title>Discovery of a novel chromosome fission-fusion reversal in muntjac.</title>
        <authorList>
            <person name="Mudd A.B."/>
            <person name="Bredeson J.V."/>
            <person name="Baum R."/>
            <person name="Hockemeyer D."/>
            <person name="Rokhsar D.S."/>
        </authorList>
    </citation>
    <scope>NUCLEOTIDE SEQUENCE [LARGE SCALE GENOMIC DNA]</scope>
    <source>
        <strain evidence="2">UTSW_UCB_Mm</strain>
        <tissue evidence="2">Fibroblast cell line</tissue>
    </source>
</reference>
<comment type="caution">
    <text evidence="2">The sequence shown here is derived from an EMBL/GenBank/DDBJ whole genome shotgun (WGS) entry which is preliminary data.</text>
</comment>
<organism evidence="2 3">
    <name type="scientific">Muntiacus muntjak</name>
    <name type="common">Barking deer</name>
    <name type="synonym">Indian muntjac</name>
    <dbReference type="NCBI Taxonomy" id="9888"/>
    <lineage>
        <taxon>Eukaryota</taxon>
        <taxon>Metazoa</taxon>
        <taxon>Chordata</taxon>
        <taxon>Craniata</taxon>
        <taxon>Vertebrata</taxon>
        <taxon>Euteleostomi</taxon>
        <taxon>Mammalia</taxon>
        <taxon>Eutheria</taxon>
        <taxon>Laurasiatheria</taxon>
        <taxon>Artiodactyla</taxon>
        <taxon>Ruminantia</taxon>
        <taxon>Pecora</taxon>
        <taxon>Cervidae</taxon>
        <taxon>Muntiacinae</taxon>
        <taxon>Muntiacus</taxon>
    </lineage>
</organism>
<keyword evidence="3" id="KW-1185">Reference proteome</keyword>
<dbReference type="Proteomes" id="UP000326458">
    <property type="component" value="Unassembled WGS sequence"/>
</dbReference>
<protein>
    <submittedName>
        <fullName evidence="2">Uncharacterized protein</fullName>
    </submittedName>
</protein>
<evidence type="ECO:0000256" key="1">
    <source>
        <dbReference type="SAM" id="MobiDB-lite"/>
    </source>
</evidence>
<gene>
    <name evidence="2" type="ORF">FD754_019610</name>
</gene>
<name>A0A5N3V0M9_MUNMU</name>
<proteinExistence type="predicted"/>
<dbReference type="AlphaFoldDB" id="A0A5N3V0M9"/>
<accession>A0A5N3V0M9</accession>
<sequence>MRKPPPGLSTTVLMDLRTELKPLGHSHYQHCDANDEELDKVLDVDGGTLGQPRSALDHKVVDHEVQNQDENCDCRHDQTCPGNKSSEPRLEGIPRALSRDGYLSRHTPRP</sequence>
<evidence type="ECO:0000313" key="3">
    <source>
        <dbReference type="Proteomes" id="UP000326458"/>
    </source>
</evidence>
<feature type="region of interest" description="Disordered" evidence="1">
    <location>
        <begin position="71"/>
        <end position="110"/>
    </location>
</feature>
<dbReference type="EMBL" id="VCEA01000003">
    <property type="protein sequence ID" value="KAB0342684.1"/>
    <property type="molecule type" value="Genomic_DNA"/>
</dbReference>
<evidence type="ECO:0000313" key="2">
    <source>
        <dbReference type="EMBL" id="KAB0342684.1"/>
    </source>
</evidence>